<dbReference type="InterPro" id="IPR044516">
    <property type="entry name" value="UXS-like"/>
</dbReference>
<comment type="similarity">
    <text evidence="5">Belongs to the NAD(P)-dependent epimerase/dehydratase family. UDP-glucuronic acid decarboxylase subfamily.</text>
</comment>
<feature type="transmembrane region" description="Helical" evidence="19">
    <location>
        <begin position="12"/>
        <end position="36"/>
    </location>
</feature>
<keyword evidence="15" id="KW-0456">Lyase</keyword>
<dbReference type="GO" id="GO:0070403">
    <property type="term" value="F:NAD+ binding"/>
    <property type="evidence" value="ECO:0007669"/>
    <property type="project" value="InterPro"/>
</dbReference>
<evidence type="ECO:0000313" key="22">
    <source>
        <dbReference type="Proteomes" id="UP000494206"/>
    </source>
</evidence>
<dbReference type="PANTHER" id="PTHR43078:SF6">
    <property type="entry name" value="UDP-GLUCURONIC ACID DECARBOXYLASE 1"/>
    <property type="match status" value="1"/>
</dbReference>
<evidence type="ECO:0000256" key="7">
    <source>
        <dbReference type="ARBA" id="ARBA00022490"/>
    </source>
</evidence>
<evidence type="ECO:0000256" key="4">
    <source>
        <dbReference type="ARBA" id="ARBA00005100"/>
    </source>
</evidence>
<dbReference type="EMBL" id="CADEPM010000005">
    <property type="protein sequence ID" value="CAB3406451.1"/>
    <property type="molecule type" value="Genomic_DNA"/>
</dbReference>
<feature type="compositionally biased region" description="Polar residues" evidence="18">
    <location>
        <begin position="557"/>
        <end position="567"/>
    </location>
</feature>
<feature type="coiled-coil region" evidence="17">
    <location>
        <begin position="68"/>
        <end position="95"/>
    </location>
</feature>
<evidence type="ECO:0000256" key="3">
    <source>
        <dbReference type="ARBA" id="ARBA00004496"/>
    </source>
</evidence>
<dbReference type="FunFam" id="3.40.50.720:FF:000150">
    <property type="entry name" value="UDP-glucuronic acid decarboxylase 6"/>
    <property type="match status" value="1"/>
</dbReference>
<evidence type="ECO:0000256" key="6">
    <source>
        <dbReference type="ARBA" id="ARBA00012290"/>
    </source>
</evidence>
<feature type="compositionally biased region" description="Polar residues" evidence="18">
    <location>
        <begin position="590"/>
        <end position="601"/>
    </location>
</feature>
<evidence type="ECO:0000256" key="18">
    <source>
        <dbReference type="SAM" id="MobiDB-lite"/>
    </source>
</evidence>
<dbReference type="AlphaFoldDB" id="A0A8S1F1W7"/>
<keyword evidence="9" id="KW-0210">Decarboxylase</keyword>
<comment type="caution">
    <text evidence="21">The sequence shown here is derived from an EMBL/GenBank/DDBJ whole genome shotgun (WGS) entry which is preliminary data.</text>
</comment>
<feature type="compositionally biased region" description="Basic and acidic residues" evidence="18">
    <location>
        <begin position="809"/>
        <end position="822"/>
    </location>
</feature>
<keyword evidence="7" id="KW-0963">Cytoplasm</keyword>
<dbReference type="EC" id="4.1.1.35" evidence="6"/>
<evidence type="ECO:0000256" key="1">
    <source>
        <dbReference type="ARBA" id="ARBA00001911"/>
    </source>
</evidence>
<evidence type="ECO:0000256" key="14">
    <source>
        <dbReference type="ARBA" id="ARBA00023136"/>
    </source>
</evidence>
<dbReference type="Pfam" id="PF16363">
    <property type="entry name" value="GDP_Man_Dehyd"/>
    <property type="match status" value="1"/>
</dbReference>
<dbReference type="Gene3D" id="3.40.50.720">
    <property type="entry name" value="NAD(P)-binding Rossmann-like Domain"/>
    <property type="match status" value="1"/>
</dbReference>
<evidence type="ECO:0000256" key="16">
    <source>
        <dbReference type="ARBA" id="ARBA00051601"/>
    </source>
</evidence>
<keyword evidence="22" id="KW-1185">Reference proteome</keyword>
<dbReference type="GO" id="GO:0032580">
    <property type="term" value="C:Golgi cisterna membrane"/>
    <property type="evidence" value="ECO:0007669"/>
    <property type="project" value="UniProtKB-SubCell"/>
</dbReference>
<organism evidence="21 22">
    <name type="scientific">Caenorhabditis bovis</name>
    <dbReference type="NCBI Taxonomy" id="2654633"/>
    <lineage>
        <taxon>Eukaryota</taxon>
        <taxon>Metazoa</taxon>
        <taxon>Ecdysozoa</taxon>
        <taxon>Nematoda</taxon>
        <taxon>Chromadorea</taxon>
        <taxon>Rhabditida</taxon>
        <taxon>Rhabditina</taxon>
        <taxon>Rhabditomorpha</taxon>
        <taxon>Rhabditoidea</taxon>
        <taxon>Rhabditidae</taxon>
        <taxon>Peloderinae</taxon>
        <taxon>Caenorhabditis</taxon>
    </lineage>
</organism>
<keyword evidence="12" id="KW-0520">NAD</keyword>
<gene>
    <name evidence="21" type="ORF">CBOVIS_LOCUS8525</name>
</gene>
<evidence type="ECO:0000256" key="19">
    <source>
        <dbReference type="SAM" id="Phobius"/>
    </source>
</evidence>
<feature type="region of interest" description="Disordered" evidence="18">
    <location>
        <begin position="694"/>
        <end position="717"/>
    </location>
</feature>
<sequence length="1151" mass="130714">MINQRRPRFAATPFNTMAARGGCVILLVFFVIFVLISQTSNKAITANPVESQVEEMPEVVPKSEDNAMAEMMEKIKMLEDEIASLRNRIDENDHSEQVIGAPLPTTKTFPSVRYRNEETRKRILITGGAGFVGSHLVDKLMLDGHEVIALDNYFTGRKKNIEHWIGHPNFEMVHHDVVNPYFVEVDQIYHLASPASPPHYMYNPVKTIKTNTLGTINMLGLAKRVKATVLLASTSEVYGDPDVHPQPEVYWGHVNTIGPRSCYDEGKRVAEALMVAYNKQENVQIRIARIFNTFGPRMHMNDGRVVSNFIIQALQDKSITIYGNGTQTRSFQYVTDLVDGLIALMNSNYSLPVNIGNPEEHTIAEFARIIRDLVPGSTSQIVNMRSQQDDPQQRRPDITRAANEIGWKPKVLMHDGLMKTIDYFRAEIERNKKGGKAVPEAIPIDRLGGFETMDSDDGDGSFYKPIPSAVPLIRQSQTVKVEPVDVADDDDAKSDDSFENFRGDPIAPSQQQIAKPTIPDTQMNTVISQQSRCSQIENSKPNGFNSTQALKAARPSPINNATLNSSFSRHESDNSFFRLGAQKAPMRTPPNASQRPSTPSGETLMLRSQLEKEKKEKAKMTAEWQKSLRELHEKHQAEMAAKEDEYKKLMTQNEMLKTMASCRKYDNEVAANSSTKETPPHGVQIKKVPVRIGGPLFKPATSTPKSKAVVGTPRRDSRPSVLQLSAFRHENRLRLPVRECKNGEELMEEDGDVNDETFPLETSFIPTMTSTPRANAPIRSFSKLRRGLDANGEDVERGAPLAKRPAILIDERPSKKEEEPRMERKKFGKVELKNRLDSIKFVKVRKKERDEPPPDDCSFIEGCSSWVEQHLSVQLENVQLKKRRQALSAITRTKLKELIVKSERVDDSSKLCRKCGLATIVANGEKSKKEWMLKEEDRIRRARKEAESQLILTYTSALNNVNRKGFESLEASEKQIKEMELEFKKKCEEIEMKNLECLRKEVISDWKRSYLDALEEFGELNANLYELPKNSKYGEASSRALTSTILLDDCIWTSDSDDDDQPPNNDYDYGVLCKLCANRQKFERRIAKRENVRMRLRIECFDEFGKEQREKLRNMSILTKSKIEEADDELKMQVRELMGDDDSDENDVDSF</sequence>
<feature type="compositionally biased region" description="Polar residues" evidence="18">
    <location>
        <begin position="535"/>
        <end position="549"/>
    </location>
</feature>
<keyword evidence="17" id="KW-0175">Coiled coil</keyword>
<dbReference type="GO" id="GO:0048040">
    <property type="term" value="F:UDP-glucuronate decarboxylase activity"/>
    <property type="evidence" value="ECO:0007669"/>
    <property type="project" value="UniProtKB-EC"/>
</dbReference>
<name>A0A8S1F1W7_9PELO</name>
<evidence type="ECO:0000256" key="11">
    <source>
        <dbReference type="ARBA" id="ARBA00022989"/>
    </source>
</evidence>
<dbReference type="PANTHER" id="PTHR43078">
    <property type="entry name" value="UDP-GLUCURONIC ACID DECARBOXYLASE-RELATED"/>
    <property type="match status" value="1"/>
</dbReference>
<dbReference type="GO" id="GO:0042732">
    <property type="term" value="P:D-xylose metabolic process"/>
    <property type="evidence" value="ECO:0007669"/>
    <property type="project" value="InterPro"/>
</dbReference>
<keyword evidence="11 19" id="KW-1133">Transmembrane helix</keyword>
<comment type="subcellular location">
    <subcellularLocation>
        <location evidence="3">Cytoplasm</location>
    </subcellularLocation>
    <subcellularLocation>
        <location evidence="2">Golgi apparatus</location>
        <location evidence="2">Golgi stack membrane</location>
        <topology evidence="2">Single-pass type II membrane protein</topology>
    </subcellularLocation>
</comment>
<evidence type="ECO:0000256" key="12">
    <source>
        <dbReference type="ARBA" id="ARBA00023027"/>
    </source>
</evidence>
<keyword evidence="10" id="KW-0735">Signal-anchor</keyword>
<keyword evidence="14 19" id="KW-0472">Membrane</keyword>
<evidence type="ECO:0000256" key="17">
    <source>
        <dbReference type="SAM" id="Coils"/>
    </source>
</evidence>
<feature type="domain" description="NAD(P)-binding" evidence="20">
    <location>
        <begin position="124"/>
        <end position="419"/>
    </location>
</feature>
<evidence type="ECO:0000259" key="20">
    <source>
        <dbReference type="Pfam" id="PF16363"/>
    </source>
</evidence>
<dbReference type="Proteomes" id="UP000494206">
    <property type="component" value="Unassembled WGS sequence"/>
</dbReference>
<keyword evidence="8 19" id="KW-0812">Transmembrane</keyword>
<evidence type="ECO:0000256" key="13">
    <source>
        <dbReference type="ARBA" id="ARBA00023034"/>
    </source>
</evidence>
<feature type="region of interest" description="Disordered" evidence="18">
    <location>
        <begin position="535"/>
        <end position="603"/>
    </location>
</feature>
<accession>A0A8S1F1W7</accession>
<feature type="coiled-coil region" evidence="17">
    <location>
        <begin position="625"/>
        <end position="659"/>
    </location>
</feature>
<proteinExistence type="inferred from homology"/>
<comment type="pathway">
    <text evidence="4">Nucleotide-sugar biosynthesis; UDP-alpha-D-xylose biosynthesis; UDP-alpha-D-xylose from UDP-alpha-D-glucuronate: step 1/1.</text>
</comment>
<feature type="region of interest" description="Disordered" evidence="18">
    <location>
        <begin position="486"/>
        <end position="518"/>
    </location>
</feature>
<evidence type="ECO:0000313" key="21">
    <source>
        <dbReference type="EMBL" id="CAB3406451.1"/>
    </source>
</evidence>
<dbReference type="SUPFAM" id="SSF51735">
    <property type="entry name" value="NAD(P)-binding Rossmann-fold domains"/>
    <property type="match status" value="1"/>
</dbReference>
<evidence type="ECO:0000256" key="5">
    <source>
        <dbReference type="ARBA" id="ARBA00007505"/>
    </source>
</evidence>
<dbReference type="CDD" id="cd05230">
    <property type="entry name" value="UGD_SDR_e"/>
    <property type="match status" value="1"/>
</dbReference>
<evidence type="ECO:0000256" key="9">
    <source>
        <dbReference type="ARBA" id="ARBA00022793"/>
    </source>
</evidence>
<dbReference type="InterPro" id="IPR036291">
    <property type="entry name" value="NAD(P)-bd_dom_sf"/>
</dbReference>
<evidence type="ECO:0000256" key="15">
    <source>
        <dbReference type="ARBA" id="ARBA00023239"/>
    </source>
</evidence>
<evidence type="ECO:0000256" key="2">
    <source>
        <dbReference type="ARBA" id="ARBA00004447"/>
    </source>
</evidence>
<dbReference type="InterPro" id="IPR016040">
    <property type="entry name" value="NAD(P)-bd_dom"/>
</dbReference>
<feature type="compositionally biased region" description="Polar residues" evidence="18">
    <location>
        <begin position="508"/>
        <end position="518"/>
    </location>
</feature>
<dbReference type="OrthoDB" id="331544at2759"/>
<reference evidence="21 22" key="1">
    <citation type="submission" date="2020-04" db="EMBL/GenBank/DDBJ databases">
        <authorList>
            <person name="Laetsch R D."/>
            <person name="Stevens L."/>
            <person name="Kumar S."/>
            <person name="Blaxter L. M."/>
        </authorList>
    </citation>
    <scope>NUCLEOTIDE SEQUENCE [LARGE SCALE GENOMIC DNA]</scope>
</reference>
<comment type="cofactor">
    <cofactor evidence="1">
        <name>NAD(+)</name>
        <dbReference type="ChEBI" id="CHEBI:57540"/>
    </cofactor>
</comment>
<evidence type="ECO:0000256" key="10">
    <source>
        <dbReference type="ARBA" id="ARBA00022968"/>
    </source>
</evidence>
<keyword evidence="13" id="KW-0333">Golgi apparatus</keyword>
<feature type="region of interest" description="Disordered" evidence="18">
    <location>
        <begin position="805"/>
        <end position="825"/>
    </location>
</feature>
<protein>
    <recommendedName>
        <fullName evidence="6">UDP-glucuronate decarboxylase</fullName>
        <ecNumber evidence="6">4.1.1.35</ecNumber>
    </recommendedName>
</protein>
<comment type="catalytic activity">
    <reaction evidence="16">
        <text>UDP-alpha-D-glucuronate + H(+) = UDP-alpha-D-xylose + CO2</text>
        <dbReference type="Rhea" id="RHEA:23916"/>
        <dbReference type="ChEBI" id="CHEBI:15378"/>
        <dbReference type="ChEBI" id="CHEBI:16526"/>
        <dbReference type="ChEBI" id="CHEBI:57632"/>
        <dbReference type="ChEBI" id="CHEBI:58052"/>
        <dbReference type="EC" id="4.1.1.35"/>
    </reaction>
</comment>
<dbReference type="Gene3D" id="3.90.25.10">
    <property type="entry name" value="UDP-galactose 4-epimerase, domain 1"/>
    <property type="match status" value="1"/>
</dbReference>
<evidence type="ECO:0000256" key="8">
    <source>
        <dbReference type="ARBA" id="ARBA00022692"/>
    </source>
</evidence>